<evidence type="ECO:0000256" key="2">
    <source>
        <dbReference type="ARBA" id="ARBA00022448"/>
    </source>
</evidence>
<keyword evidence="3" id="KW-0732">Signal</keyword>
<evidence type="ECO:0000256" key="1">
    <source>
        <dbReference type="ARBA" id="ARBA00008520"/>
    </source>
</evidence>
<dbReference type="InterPro" id="IPR006061">
    <property type="entry name" value="SBP_1_CS"/>
</dbReference>
<keyword evidence="2" id="KW-0813">Transport</keyword>
<evidence type="ECO:0000313" key="5">
    <source>
        <dbReference type="EMBL" id="GAA3640079.1"/>
    </source>
</evidence>
<proteinExistence type="inferred from homology"/>
<dbReference type="RefSeq" id="WP_344738992.1">
    <property type="nucleotide sequence ID" value="NZ_BAAAYU010000005.1"/>
</dbReference>
<dbReference type="InterPro" id="IPR006059">
    <property type="entry name" value="SBP"/>
</dbReference>
<dbReference type="Proteomes" id="UP001501697">
    <property type="component" value="Unassembled WGS sequence"/>
</dbReference>
<comment type="caution">
    <text evidence="5">The sequence shown here is derived from an EMBL/GenBank/DDBJ whole genome shotgun (WGS) entry which is preliminary data.</text>
</comment>
<dbReference type="Gene3D" id="3.40.190.10">
    <property type="entry name" value="Periplasmic binding protein-like II"/>
    <property type="match status" value="1"/>
</dbReference>
<feature type="region of interest" description="Disordered" evidence="4">
    <location>
        <begin position="444"/>
        <end position="464"/>
    </location>
</feature>
<protein>
    <submittedName>
        <fullName evidence="5">Sugar ABC transporter substrate-binding protein</fullName>
    </submittedName>
</protein>
<comment type="similarity">
    <text evidence="1">Belongs to the bacterial solute-binding protein 1 family.</text>
</comment>
<evidence type="ECO:0000313" key="6">
    <source>
        <dbReference type="Proteomes" id="UP001501697"/>
    </source>
</evidence>
<accession>A0ABP7AT73</accession>
<evidence type="ECO:0000256" key="4">
    <source>
        <dbReference type="SAM" id="MobiDB-lite"/>
    </source>
</evidence>
<dbReference type="EMBL" id="BAAAYU010000005">
    <property type="protein sequence ID" value="GAA3640079.1"/>
    <property type="molecule type" value="Genomic_DNA"/>
</dbReference>
<gene>
    <name evidence="5" type="ORF">GCM10022200_24580</name>
</gene>
<dbReference type="PANTHER" id="PTHR43649">
    <property type="entry name" value="ARABINOSE-BINDING PROTEIN-RELATED"/>
    <property type="match status" value="1"/>
</dbReference>
<evidence type="ECO:0000256" key="3">
    <source>
        <dbReference type="ARBA" id="ARBA00022729"/>
    </source>
</evidence>
<dbReference type="PROSITE" id="PS01037">
    <property type="entry name" value="SBP_BACTERIAL_1"/>
    <property type="match status" value="1"/>
</dbReference>
<dbReference type="SUPFAM" id="SSF53850">
    <property type="entry name" value="Periplasmic binding protein-like II"/>
    <property type="match status" value="1"/>
</dbReference>
<name>A0ABP7AT73_9MICO</name>
<dbReference type="PANTHER" id="PTHR43649:SF29">
    <property type="entry name" value="OSMOPROTECTIVE COMPOUNDS-BINDING PROTEIN GGTB"/>
    <property type="match status" value="1"/>
</dbReference>
<sequence>MTGLALAGCGAGGADAGNGEEVVEITLSGPNQWNNNPSSFGPAWEDMVARFEEAEPNIKVKTTVLPIPTFAQTLSTQLTAGTAPELVFNQAPHSPDQVVNLDEYMAAPSPYSDADTWLDSFDQKYFGTGNAGSKNAAGNYEWAPLNLVIIGVYYNEEIFEEAGVTAPIETMDDMMDACVAIKDAGYTPFAMDNGWLGQGWTLSTIESMLVDKYADELNQFAPDGSPGTSPQVSGKSISKAVLTGELSPLETPEIAESLKITKDFFDACATPNWSGIQGGAAFIGNDEWLSGKAAMSYGTNFAANNLEDVDWAYGTMPFPTITDETTSLSDNTPARFGAAPGGTSYMIPATTEGAKLEAAVKFLQFVTSAEGNQEWMNNSGGIPATVDGEPAPGLEGLMSGEWFNSPTIPALTLTPKAKAGQALYTGYLLGDKSLEDQLVEMQEDWTQASQEQAADGGWTEDWAQ</sequence>
<keyword evidence="6" id="KW-1185">Reference proteome</keyword>
<dbReference type="Pfam" id="PF01547">
    <property type="entry name" value="SBP_bac_1"/>
    <property type="match status" value="1"/>
</dbReference>
<organism evidence="5 6">
    <name type="scientific">Microbacterium awajiense</name>
    <dbReference type="NCBI Taxonomy" id="415214"/>
    <lineage>
        <taxon>Bacteria</taxon>
        <taxon>Bacillati</taxon>
        <taxon>Actinomycetota</taxon>
        <taxon>Actinomycetes</taxon>
        <taxon>Micrococcales</taxon>
        <taxon>Microbacteriaceae</taxon>
        <taxon>Microbacterium</taxon>
    </lineage>
</organism>
<dbReference type="InterPro" id="IPR050490">
    <property type="entry name" value="Bact_solute-bd_prot1"/>
</dbReference>
<reference evidence="6" key="1">
    <citation type="journal article" date="2019" name="Int. J. Syst. Evol. Microbiol.">
        <title>The Global Catalogue of Microorganisms (GCM) 10K type strain sequencing project: providing services to taxonomists for standard genome sequencing and annotation.</title>
        <authorList>
            <consortium name="The Broad Institute Genomics Platform"/>
            <consortium name="The Broad Institute Genome Sequencing Center for Infectious Disease"/>
            <person name="Wu L."/>
            <person name="Ma J."/>
        </authorList>
    </citation>
    <scope>NUCLEOTIDE SEQUENCE [LARGE SCALE GENOMIC DNA]</scope>
    <source>
        <strain evidence="6">JCM 16544</strain>
    </source>
</reference>